<evidence type="ECO:0000313" key="1">
    <source>
        <dbReference type="EMBL" id="VDM01405.1"/>
    </source>
</evidence>
<evidence type="ECO:0000313" key="3">
    <source>
        <dbReference type="WBParaSite" id="SSLN_0001558301-mRNA-1"/>
    </source>
</evidence>
<organism evidence="3">
    <name type="scientific">Schistocephalus solidus</name>
    <name type="common">Tapeworm</name>
    <dbReference type="NCBI Taxonomy" id="70667"/>
    <lineage>
        <taxon>Eukaryota</taxon>
        <taxon>Metazoa</taxon>
        <taxon>Spiralia</taxon>
        <taxon>Lophotrochozoa</taxon>
        <taxon>Platyhelminthes</taxon>
        <taxon>Cestoda</taxon>
        <taxon>Eucestoda</taxon>
        <taxon>Diphyllobothriidea</taxon>
        <taxon>Diphyllobothriidae</taxon>
        <taxon>Schistocephalus</taxon>
    </lineage>
</organism>
<gene>
    <name evidence="1" type="ORF">SSLN_LOCUS15019</name>
</gene>
<dbReference type="PANTHER" id="PTHR19446">
    <property type="entry name" value="REVERSE TRANSCRIPTASES"/>
    <property type="match status" value="1"/>
</dbReference>
<keyword evidence="2" id="KW-1185">Reference proteome</keyword>
<dbReference type="OrthoDB" id="6247999at2759"/>
<name>A0A183TEX1_SCHSO</name>
<dbReference type="EMBL" id="UYSU01039527">
    <property type="protein sequence ID" value="VDM01405.1"/>
    <property type="molecule type" value="Genomic_DNA"/>
</dbReference>
<dbReference type="Proteomes" id="UP000275846">
    <property type="component" value="Unassembled WGS sequence"/>
</dbReference>
<proteinExistence type="predicted"/>
<dbReference type="AlphaFoldDB" id="A0A183TEX1"/>
<dbReference type="WBParaSite" id="SSLN_0001558301-mRNA-1">
    <property type="protein sequence ID" value="SSLN_0001558301-mRNA-1"/>
    <property type="gene ID" value="SSLN_0001558301"/>
</dbReference>
<evidence type="ECO:0000313" key="2">
    <source>
        <dbReference type="Proteomes" id="UP000275846"/>
    </source>
</evidence>
<sequence>MVHLVDSNHWVDVNQALRVLLKVPTKHSKSLRQQMIAMAEVGAISNRITEKLEDLHAPDDNATVETRWCQLQNVIQSTTLDVLGRARRQHQDWFDENDANISNLLAKKNGLHKAYMDLRTDATKAAFLRCRRLVQQRLREMQDTWMIRKAEEIQGYADRNEMKNFFKAIKAIYGPCIKRSAPLLSSDGKTLLTEKSQILKRWAEHFRNLLNFSSAISDAAIDRLPQVDTNNDLDLPPSLPETIRAVQQISSGKAPGSDAIPPEVYKHGGPRLMAELTTLFQEMWRQGQVPQDFKDATIVHLYKRKGNRQLCDNHRGISLLNIAGKIFARIFLNRLNSHPEQGLLPESQSVFLLTLCILLC</sequence>
<protein>
    <submittedName>
        <fullName evidence="3">Reverse transcriptase domain-containing protein</fullName>
    </submittedName>
</protein>
<reference evidence="3" key="1">
    <citation type="submission" date="2016-06" db="UniProtKB">
        <authorList>
            <consortium name="WormBaseParasite"/>
        </authorList>
    </citation>
    <scope>IDENTIFICATION</scope>
</reference>
<reference evidence="1 2" key="2">
    <citation type="submission" date="2018-11" db="EMBL/GenBank/DDBJ databases">
        <authorList>
            <consortium name="Pathogen Informatics"/>
        </authorList>
    </citation>
    <scope>NUCLEOTIDE SEQUENCE [LARGE SCALE GENOMIC DNA]</scope>
    <source>
        <strain evidence="1 2">NST_G2</strain>
    </source>
</reference>
<accession>A0A183TEX1</accession>